<dbReference type="PROSITE" id="PS50119">
    <property type="entry name" value="ZF_BBOX"/>
    <property type="match status" value="1"/>
</dbReference>
<organism evidence="13 14">
    <name type="scientific">Reticulomyxa filosa</name>
    <dbReference type="NCBI Taxonomy" id="46433"/>
    <lineage>
        <taxon>Eukaryota</taxon>
        <taxon>Sar</taxon>
        <taxon>Rhizaria</taxon>
        <taxon>Retaria</taxon>
        <taxon>Foraminifera</taxon>
        <taxon>Monothalamids</taxon>
        <taxon>Reticulomyxidae</taxon>
        <taxon>Reticulomyxa</taxon>
    </lineage>
</organism>
<dbReference type="PANTHER" id="PTHR11685">
    <property type="entry name" value="RBR FAMILY RING FINGER AND IBR DOMAIN-CONTAINING"/>
    <property type="match status" value="1"/>
</dbReference>
<dbReference type="EMBL" id="ASPP01024155">
    <property type="protein sequence ID" value="ETO09308.1"/>
    <property type="molecule type" value="Genomic_DNA"/>
</dbReference>
<feature type="domain" description="B box-type" evidence="10">
    <location>
        <begin position="167"/>
        <end position="211"/>
    </location>
</feature>
<keyword evidence="9" id="KW-1133">Transmembrane helix</keyword>
<dbReference type="Gene3D" id="3.30.40.10">
    <property type="entry name" value="Zinc/RING finger domain, C3HC4 (zinc finger)"/>
    <property type="match status" value="1"/>
</dbReference>
<keyword evidence="9" id="KW-0812">Transmembrane</keyword>
<dbReference type="Pfam" id="PF01363">
    <property type="entry name" value="FYVE"/>
    <property type="match status" value="1"/>
</dbReference>
<dbReference type="OrthoDB" id="1431934at2759"/>
<evidence type="ECO:0000256" key="1">
    <source>
        <dbReference type="ARBA" id="ARBA00022679"/>
    </source>
</evidence>
<dbReference type="Proteomes" id="UP000023152">
    <property type="component" value="Unassembled WGS sequence"/>
</dbReference>
<dbReference type="GO" id="GO:0004842">
    <property type="term" value="F:ubiquitin-protein transferase activity"/>
    <property type="evidence" value="ECO:0007669"/>
    <property type="project" value="InterPro"/>
</dbReference>
<keyword evidence="9" id="KW-0472">Membrane</keyword>
<evidence type="ECO:0008006" key="15">
    <source>
        <dbReference type="Google" id="ProtNLM"/>
    </source>
</evidence>
<dbReference type="InterPro" id="IPR017455">
    <property type="entry name" value="Znf_FYVE-rel"/>
</dbReference>
<keyword evidence="5" id="KW-0833">Ubl conjugation pathway</keyword>
<dbReference type="PROSITE" id="PS51873">
    <property type="entry name" value="TRIAD"/>
    <property type="match status" value="1"/>
</dbReference>
<accession>X6M5P0</accession>
<keyword evidence="6" id="KW-0862">Zinc</keyword>
<reference evidence="13 14" key="1">
    <citation type="journal article" date="2013" name="Curr. Biol.">
        <title>The Genome of the Foraminiferan Reticulomyxa filosa.</title>
        <authorList>
            <person name="Glockner G."/>
            <person name="Hulsmann N."/>
            <person name="Schleicher M."/>
            <person name="Noegel A.A."/>
            <person name="Eichinger L."/>
            <person name="Gallinger C."/>
            <person name="Pawlowski J."/>
            <person name="Sierra R."/>
            <person name="Euteneuer U."/>
            <person name="Pillet L."/>
            <person name="Moustafa A."/>
            <person name="Platzer M."/>
            <person name="Groth M."/>
            <person name="Szafranski K."/>
            <person name="Schliwa M."/>
        </authorList>
    </citation>
    <scope>NUCLEOTIDE SEQUENCE [LARGE SCALE GENOMIC DNA]</scope>
</reference>
<feature type="region of interest" description="Disordered" evidence="8">
    <location>
        <begin position="211"/>
        <end position="230"/>
    </location>
</feature>
<evidence type="ECO:0000256" key="3">
    <source>
        <dbReference type="ARBA" id="ARBA00022737"/>
    </source>
</evidence>
<evidence type="ECO:0000256" key="6">
    <source>
        <dbReference type="ARBA" id="ARBA00022833"/>
    </source>
</evidence>
<dbReference type="InterPro" id="IPR000306">
    <property type="entry name" value="Znf_FYVE"/>
</dbReference>
<dbReference type="AlphaFoldDB" id="X6M5P0"/>
<dbReference type="GO" id="GO:0016567">
    <property type="term" value="P:protein ubiquitination"/>
    <property type="evidence" value="ECO:0007669"/>
    <property type="project" value="InterPro"/>
</dbReference>
<evidence type="ECO:0000256" key="5">
    <source>
        <dbReference type="ARBA" id="ARBA00022786"/>
    </source>
</evidence>
<evidence type="ECO:0000256" key="8">
    <source>
        <dbReference type="SAM" id="MobiDB-lite"/>
    </source>
</evidence>
<dbReference type="InterPro" id="IPR000315">
    <property type="entry name" value="Znf_B-box"/>
</dbReference>
<proteinExistence type="predicted"/>
<feature type="compositionally biased region" description="Low complexity" evidence="8">
    <location>
        <begin position="211"/>
        <end position="226"/>
    </location>
</feature>
<evidence type="ECO:0000313" key="13">
    <source>
        <dbReference type="EMBL" id="ETO09308.1"/>
    </source>
</evidence>
<evidence type="ECO:0000256" key="2">
    <source>
        <dbReference type="ARBA" id="ARBA00022723"/>
    </source>
</evidence>
<name>X6M5P0_RETFI</name>
<evidence type="ECO:0000259" key="11">
    <source>
        <dbReference type="PROSITE" id="PS50178"/>
    </source>
</evidence>
<keyword evidence="3" id="KW-0677">Repeat</keyword>
<dbReference type="InterPro" id="IPR044066">
    <property type="entry name" value="TRIAD_supradom"/>
</dbReference>
<feature type="transmembrane region" description="Helical" evidence="9">
    <location>
        <begin position="316"/>
        <end position="338"/>
    </location>
</feature>
<dbReference type="InterPro" id="IPR013083">
    <property type="entry name" value="Znf_RING/FYVE/PHD"/>
</dbReference>
<keyword evidence="4 7" id="KW-0863">Zinc-finger</keyword>
<evidence type="ECO:0000256" key="7">
    <source>
        <dbReference type="PROSITE-ProRule" id="PRU00024"/>
    </source>
</evidence>
<dbReference type="PROSITE" id="PS50178">
    <property type="entry name" value="ZF_FYVE"/>
    <property type="match status" value="1"/>
</dbReference>
<feature type="domain" description="RING-type" evidence="12">
    <location>
        <begin position="1"/>
        <end position="296"/>
    </location>
</feature>
<dbReference type="GO" id="GO:0008270">
    <property type="term" value="F:zinc ion binding"/>
    <property type="evidence" value="ECO:0007669"/>
    <property type="project" value="UniProtKB-KW"/>
</dbReference>
<gene>
    <name evidence="13" type="ORF">RFI_28076</name>
</gene>
<evidence type="ECO:0000256" key="4">
    <source>
        <dbReference type="ARBA" id="ARBA00022771"/>
    </source>
</evidence>
<evidence type="ECO:0000259" key="10">
    <source>
        <dbReference type="PROSITE" id="PS50119"/>
    </source>
</evidence>
<feature type="domain" description="FYVE-type" evidence="11">
    <location>
        <begin position="119"/>
        <end position="180"/>
    </location>
</feature>
<evidence type="ECO:0000256" key="9">
    <source>
        <dbReference type="SAM" id="Phobius"/>
    </source>
</evidence>
<comment type="caution">
    <text evidence="13">The sequence shown here is derived from an EMBL/GenBank/DDBJ whole genome shotgun (WGS) entry which is preliminary data.</text>
</comment>
<dbReference type="SUPFAM" id="SSF57903">
    <property type="entry name" value="FYVE/PHD zinc finger"/>
    <property type="match status" value="1"/>
</dbReference>
<keyword evidence="2" id="KW-0479">Metal-binding</keyword>
<evidence type="ECO:0000313" key="14">
    <source>
        <dbReference type="Proteomes" id="UP000023152"/>
    </source>
</evidence>
<dbReference type="InterPro" id="IPR011011">
    <property type="entry name" value="Znf_FYVE_PHD"/>
</dbReference>
<keyword evidence="1" id="KW-0808">Transferase</keyword>
<sequence>MWDMFWRCGHECCEECLREYLLSIYKDLSKYPLKCFGYQCDTLIPKSLWGQKKSGVLTSEEMETLEHFESLHKIPAHLRVVCPDDQCKNVMSLDTQRLKIIPSLATPKKGYTMYVSATHWENNNCHDCKMQLHIFRWRYWCSMCGEKYCYSCVHEYFVPIPELSHFSPTYVCKHCYIQLFRRVCNTCGTGFCIRCRQSWHSGAPCHQSLSLSSSSPSSSSSSSSPSNGWTDQETIQQMKQQGFCSCPGCGMFVVKTEGCNHITHVSCSKSLLSSTVVANYFDRYNTHFCYTCGELLYKYNNEYNGATHFPSDKIKYFGVSFLPIVSLFSFCLVPHCFVKTKKKEKKYLWLFLPFDLHLKFFCDTPVNKNYCGCNLKIIISFLVHIFAGDKCQDKLQVFVLKNVIDMLDNNILRTTNNQQNNIRAQKESKTVITKKTKG</sequence>
<protein>
    <recommendedName>
        <fullName evidence="15">RING-type domain-containing protein</fullName>
    </recommendedName>
</protein>
<evidence type="ECO:0000259" key="12">
    <source>
        <dbReference type="PROSITE" id="PS51873"/>
    </source>
</evidence>
<dbReference type="InterPro" id="IPR031127">
    <property type="entry name" value="E3_UB_ligase_RBR"/>
</dbReference>
<dbReference type="Gene3D" id="1.20.120.1750">
    <property type="match status" value="1"/>
</dbReference>
<keyword evidence="14" id="KW-1185">Reference proteome</keyword>